<proteinExistence type="predicted"/>
<dbReference type="EMBL" id="JALLPJ020001196">
    <property type="protein sequence ID" value="KAL3774395.1"/>
    <property type="molecule type" value="Genomic_DNA"/>
</dbReference>
<comment type="caution">
    <text evidence="1">The sequence shown here is derived from an EMBL/GenBank/DDBJ whole genome shotgun (WGS) entry which is preliminary data.</text>
</comment>
<sequence>MKFKTVEEASERRLKRDTTNAVQAEIDKANKYYQSYIKDLVAQLTDKDKTIAEQHGDLAKKDFYNHDLSGQQRQLNDALDKTDRDWALVLDEITEELKRRNANLTRGNEPQLVCFV</sequence>
<protein>
    <submittedName>
        <fullName evidence="1">Uncharacterized protein</fullName>
    </submittedName>
</protein>
<organism evidence="1 2">
    <name type="scientific">Cyclotella atomus</name>
    <dbReference type="NCBI Taxonomy" id="382360"/>
    <lineage>
        <taxon>Eukaryota</taxon>
        <taxon>Sar</taxon>
        <taxon>Stramenopiles</taxon>
        <taxon>Ochrophyta</taxon>
        <taxon>Bacillariophyta</taxon>
        <taxon>Coscinodiscophyceae</taxon>
        <taxon>Thalassiosirophycidae</taxon>
        <taxon>Stephanodiscales</taxon>
        <taxon>Stephanodiscaceae</taxon>
        <taxon>Cyclotella</taxon>
    </lineage>
</organism>
<accession>A0ABD3NEQ1</accession>
<name>A0ABD3NEQ1_9STRA</name>
<evidence type="ECO:0000313" key="1">
    <source>
        <dbReference type="EMBL" id="KAL3774395.1"/>
    </source>
</evidence>
<dbReference type="AlphaFoldDB" id="A0ABD3NEQ1"/>
<dbReference type="Proteomes" id="UP001530400">
    <property type="component" value="Unassembled WGS sequence"/>
</dbReference>
<gene>
    <name evidence="1" type="ORF">ACHAWO_008978</name>
</gene>
<keyword evidence="2" id="KW-1185">Reference proteome</keyword>
<evidence type="ECO:0000313" key="2">
    <source>
        <dbReference type="Proteomes" id="UP001530400"/>
    </source>
</evidence>
<reference evidence="1 2" key="1">
    <citation type="submission" date="2024-10" db="EMBL/GenBank/DDBJ databases">
        <title>Updated reference genomes for cyclostephanoid diatoms.</title>
        <authorList>
            <person name="Roberts W.R."/>
            <person name="Alverson A.J."/>
        </authorList>
    </citation>
    <scope>NUCLEOTIDE SEQUENCE [LARGE SCALE GENOMIC DNA]</scope>
    <source>
        <strain evidence="1 2">AJA010-31</strain>
    </source>
</reference>